<dbReference type="RefSeq" id="WP_182806966.1">
    <property type="nucleotide sequence ID" value="NZ_JACJFM010000001.1"/>
</dbReference>
<dbReference type="PROSITE" id="PS51257">
    <property type="entry name" value="PROKAR_LIPOPROTEIN"/>
    <property type="match status" value="1"/>
</dbReference>
<name>A0A839IJW5_9GAMM</name>
<dbReference type="Proteomes" id="UP000565262">
    <property type="component" value="Unassembled WGS sequence"/>
</dbReference>
<gene>
    <name evidence="1" type="ORF">H4O21_00970</name>
</gene>
<evidence type="ECO:0000313" key="2">
    <source>
        <dbReference type="Proteomes" id="UP000565262"/>
    </source>
</evidence>
<dbReference type="EMBL" id="JACJFM010000001">
    <property type="protein sequence ID" value="MBB1485191.1"/>
    <property type="molecule type" value="Genomic_DNA"/>
</dbReference>
<sequence length="276" mass="31137">MRVNLIIAVLLTAACTTTPPPPPDENIETFQSGNQKYNFMLLALKNKILSSDKKIFINVLDIENITNSPELQSNFAYIASTLITELQTNARFSSCQNCRPEVIDVFENNYKFQTFTLNGVLASSDEKGRRTEGNNIKFSASALDTSLFGGIEQDDSVESFQIEAALFLTGRHGESRAGLVVNNYIKTGRTTNDLEYYYLIGGTGQEKSVSKTLSQGLQYSANMLIKYSLIELIGRLYDFDYDRTEALYYQTAHSHIEPIRYTQQDFDAFMQELELP</sequence>
<proteinExistence type="predicted"/>
<dbReference type="AlphaFoldDB" id="A0A839IJW5"/>
<accession>A0A839IJW5</accession>
<keyword evidence="2" id="KW-1185">Reference proteome</keyword>
<evidence type="ECO:0000313" key="1">
    <source>
        <dbReference type="EMBL" id="MBB1485191.1"/>
    </source>
</evidence>
<organism evidence="1 2">
    <name type="scientific">Oceanospirillum sediminis</name>
    <dbReference type="NCBI Taxonomy" id="2760088"/>
    <lineage>
        <taxon>Bacteria</taxon>
        <taxon>Pseudomonadati</taxon>
        <taxon>Pseudomonadota</taxon>
        <taxon>Gammaproteobacteria</taxon>
        <taxon>Oceanospirillales</taxon>
        <taxon>Oceanospirillaceae</taxon>
        <taxon>Oceanospirillum</taxon>
    </lineage>
</organism>
<comment type="caution">
    <text evidence="1">The sequence shown here is derived from an EMBL/GenBank/DDBJ whole genome shotgun (WGS) entry which is preliminary data.</text>
</comment>
<reference evidence="1 2" key="1">
    <citation type="submission" date="2020-08" db="EMBL/GenBank/DDBJ databases">
        <title>Oceanospirillum sp. nov. isolated from marine sediment.</title>
        <authorList>
            <person name="Ji X."/>
        </authorList>
    </citation>
    <scope>NUCLEOTIDE SEQUENCE [LARGE SCALE GENOMIC DNA]</scope>
    <source>
        <strain evidence="1 2">D5</strain>
    </source>
</reference>
<protein>
    <submittedName>
        <fullName evidence="1">Uncharacterized protein</fullName>
    </submittedName>
</protein>